<dbReference type="PANTHER" id="PTHR24256">
    <property type="entry name" value="TRYPTASE-RELATED"/>
    <property type="match status" value="1"/>
</dbReference>
<dbReference type="SUPFAM" id="SSF50494">
    <property type="entry name" value="Trypsin-like serine proteases"/>
    <property type="match status" value="1"/>
</dbReference>
<proteinExistence type="inferred from homology"/>
<evidence type="ECO:0000256" key="4">
    <source>
        <dbReference type="SAM" id="SignalP"/>
    </source>
</evidence>
<feature type="chain" id="PRO_5041945248" evidence="4">
    <location>
        <begin position="23"/>
        <end position="271"/>
    </location>
</feature>
<dbReference type="SMART" id="SM00020">
    <property type="entry name" value="Tryp_SPc"/>
    <property type="match status" value="1"/>
</dbReference>
<sequence>MPAMKSVPAVLCAAVLACAVVSQENEVESAGLKIFNGDVATRTQFPYQAAIYIDLSVFCGGSLINEKWVLTAAHCVDGGNVWYVLLGVTESLTPKQDGRRTYITRGGVRHPDYNSKFIINDIGLIQLMRPATLSEYIQTIPLTPKNKNYIGTLPTVSGFGRTDDTNASPVSPVLHYTSLPVVKNEVCSDAYGSKTGDDPSVICLRAEGTSSCKGDSGGPLVLQGDDGKVFQIGTVSFGAKAGCTVGMPVGYGNLAMFIDWISSTTGVDFSS</sequence>
<comment type="similarity">
    <text evidence="2">Belongs to the peptidase S1 family. CLIP subfamily.</text>
</comment>
<dbReference type="PROSITE" id="PS00135">
    <property type="entry name" value="TRYPSIN_SER"/>
    <property type="match status" value="1"/>
</dbReference>
<dbReference type="PRINTS" id="PR00722">
    <property type="entry name" value="CHYMOTRYPSIN"/>
</dbReference>
<reference evidence="6" key="2">
    <citation type="journal article" date="2023" name="BMC Genomics">
        <title>Pest status, molecular evolution, and epigenetic factors derived from the genome assembly of Frankliniella fusca, a thysanopteran phytovirus vector.</title>
        <authorList>
            <person name="Catto M.A."/>
            <person name="Labadie P.E."/>
            <person name="Jacobson A.L."/>
            <person name="Kennedy G.G."/>
            <person name="Srinivasan R."/>
            <person name="Hunt B.G."/>
        </authorList>
    </citation>
    <scope>NUCLEOTIDE SEQUENCE</scope>
    <source>
        <strain evidence="6">PL_HMW_Pooled</strain>
    </source>
</reference>
<dbReference type="EMBL" id="JAHWGI010000960">
    <property type="protein sequence ID" value="KAK3918744.1"/>
    <property type="molecule type" value="Genomic_DNA"/>
</dbReference>
<evidence type="ECO:0000313" key="7">
    <source>
        <dbReference type="Proteomes" id="UP001219518"/>
    </source>
</evidence>
<evidence type="ECO:0000259" key="5">
    <source>
        <dbReference type="PROSITE" id="PS50240"/>
    </source>
</evidence>
<dbReference type="CDD" id="cd00190">
    <property type="entry name" value="Tryp_SPc"/>
    <property type="match status" value="1"/>
</dbReference>
<dbReference type="Gene3D" id="2.40.10.10">
    <property type="entry name" value="Trypsin-like serine proteases"/>
    <property type="match status" value="1"/>
</dbReference>
<dbReference type="Proteomes" id="UP001219518">
    <property type="component" value="Unassembled WGS sequence"/>
</dbReference>
<dbReference type="AlphaFoldDB" id="A0AAE1HCN7"/>
<dbReference type="InterPro" id="IPR001314">
    <property type="entry name" value="Peptidase_S1A"/>
</dbReference>
<dbReference type="InterPro" id="IPR001254">
    <property type="entry name" value="Trypsin_dom"/>
</dbReference>
<evidence type="ECO:0000256" key="1">
    <source>
        <dbReference type="ARBA" id="ARBA00023157"/>
    </source>
</evidence>
<dbReference type="InterPro" id="IPR043504">
    <property type="entry name" value="Peptidase_S1_PA_chymotrypsin"/>
</dbReference>
<name>A0AAE1HCN7_9NEOP</name>
<evidence type="ECO:0000256" key="2">
    <source>
        <dbReference type="ARBA" id="ARBA00024195"/>
    </source>
</evidence>
<evidence type="ECO:0000313" key="6">
    <source>
        <dbReference type="EMBL" id="KAK3918744.1"/>
    </source>
</evidence>
<keyword evidence="1" id="KW-1015">Disulfide bond</keyword>
<gene>
    <name evidence="6" type="ORF">KUF71_007991</name>
</gene>
<organism evidence="6 7">
    <name type="scientific">Frankliniella fusca</name>
    <dbReference type="NCBI Taxonomy" id="407009"/>
    <lineage>
        <taxon>Eukaryota</taxon>
        <taxon>Metazoa</taxon>
        <taxon>Ecdysozoa</taxon>
        <taxon>Arthropoda</taxon>
        <taxon>Hexapoda</taxon>
        <taxon>Insecta</taxon>
        <taxon>Pterygota</taxon>
        <taxon>Neoptera</taxon>
        <taxon>Paraneoptera</taxon>
        <taxon>Thysanoptera</taxon>
        <taxon>Terebrantia</taxon>
        <taxon>Thripoidea</taxon>
        <taxon>Thripidae</taxon>
        <taxon>Frankliniella</taxon>
    </lineage>
</organism>
<dbReference type="Pfam" id="PF00089">
    <property type="entry name" value="Trypsin"/>
    <property type="match status" value="1"/>
</dbReference>
<dbReference type="PROSITE" id="PS50240">
    <property type="entry name" value="TRYPSIN_DOM"/>
    <property type="match status" value="1"/>
</dbReference>
<dbReference type="PROSITE" id="PS00134">
    <property type="entry name" value="TRYPSIN_HIS"/>
    <property type="match status" value="1"/>
</dbReference>
<accession>A0AAE1HCN7</accession>
<feature type="signal peptide" evidence="4">
    <location>
        <begin position="1"/>
        <end position="22"/>
    </location>
</feature>
<dbReference type="InterPro" id="IPR018114">
    <property type="entry name" value="TRYPSIN_HIS"/>
</dbReference>
<dbReference type="InterPro" id="IPR033116">
    <property type="entry name" value="TRYPSIN_SER"/>
</dbReference>
<dbReference type="InterPro" id="IPR009003">
    <property type="entry name" value="Peptidase_S1_PA"/>
</dbReference>
<reference evidence="6" key="1">
    <citation type="submission" date="2021-07" db="EMBL/GenBank/DDBJ databases">
        <authorList>
            <person name="Catto M.A."/>
            <person name="Jacobson A."/>
            <person name="Kennedy G."/>
            <person name="Labadie P."/>
            <person name="Hunt B.G."/>
            <person name="Srinivasan R."/>
        </authorList>
    </citation>
    <scope>NUCLEOTIDE SEQUENCE</scope>
    <source>
        <strain evidence="6">PL_HMW_Pooled</strain>
        <tissue evidence="6">Head</tissue>
    </source>
</reference>
<keyword evidence="3" id="KW-0645">Protease</keyword>
<protein>
    <submittedName>
        <fullName evidence="6">Chymotrypsin BI</fullName>
    </submittedName>
</protein>
<dbReference type="InterPro" id="IPR051487">
    <property type="entry name" value="Ser/Thr_Proteases_Immune/Dev"/>
</dbReference>
<dbReference type="GO" id="GO:0006508">
    <property type="term" value="P:proteolysis"/>
    <property type="evidence" value="ECO:0007669"/>
    <property type="project" value="UniProtKB-KW"/>
</dbReference>
<dbReference type="GO" id="GO:0004252">
    <property type="term" value="F:serine-type endopeptidase activity"/>
    <property type="evidence" value="ECO:0007669"/>
    <property type="project" value="InterPro"/>
</dbReference>
<dbReference type="FunFam" id="2.40.10.10:FF:000068">
    <property type="entry name" value="transmembrane protease serine 2"/>
    <property type="match status" value="1"/>
</dbReference>
<keyword evidence="3" id="KW-0720">Serine protease</keyword>
<feature type="domain" description="Peptidase S1" evidence="5">
    <location>
        <begin position="34"/>
        <end position="266"/>
    </location>
</feature>
<comment type="caution">
    <text evidence="6">The sequence shown here is derived from an EMBL/GenBank/DDBJ whole genome shotgun (WGS) entry which is preliminary data.</text>
</comment>
<keyword evidence="3" id="KW-0378">Hydrolase</keyword>
<keyword evidence="4" id="KW-0732">Signal</keyword>
<evidence type="ECO:0000256" key="3">
    <source>
        <dbReference type="RuleBase" id="RU363034"/>
    </source>
</evidence>
<keyword evidence="7" id="KW-1185">Reference proteome</keyword>
<dbReference type="PROSITE" id="PS51257">
    <property type="entry name" value="PROKAR_LIPOPROTEIN"/>
    <property type="match status" value="1"/>
</dbReference>